<gene>
    <name evidence="4" type="ORF">EYC98_19460</name>
</gene>
<feature type="transmembrane region" description="Helical" evidence="1">
    <location>
        <begin position="277"/>
        <end position="298"/>
    </location>
</feature>
<dbReference type="InterPro" id="IPR043968">
    <property type="entry name" value="SGNH"/>
</dbReference>
<dbReference type="Pfam" id="PF01757">
    <property type="entry name" value="Acyl_transf_3"/>
    <property type="match status" value="1"/>
</dbReference>
<name>A0ABT3TLA5_9GAMM</name>
<feature type="domain" description="Acyltransferase 3" evidence="2">
    <location>
        <begin position="6"/>
        <end position="334"/>
    </location>
</feature>
<reference evidence="4" key="1">
    <citation type="submission" date="2019-02" db="EMBL/GenBank/DDBJ databases">
        <authorList>
            <person name="Li S.-H."/>
        </authorList>
    </citation>
    <scope>NUCLEOTIDE SEQUENCE</scope>
    <source>
        <strain evidence="4">IMCC14734</strain>
    </source>
</reference>
<protein>
    <submittedName>
        <fullName evidence="4">Acyltransferase</fullName>
    </submittedName>
</protein>
<keyword evidence="1" id="KW-0472">Membrane</keyword>
<keyword evidence="1" id="KW-0812">Transmembrane</keyword>
<dbReference type="Proteomes" id="UP001143362">
    <property type="component" value="Unassembled WGS sequence"/>
</dbReference>
<evidence type="ECO:0000256" key="1">
    <source>
        <dbReference type="SAM" id="Phobius"/>
    </source>
</evidence>
<feature type="transmembrane region" description="Helical" evidence="1">
    <location>
        <begin position="251"/>
        <end position="270"/>
    </location>
</feature>
<dbReference type="InterPro" id="IPR002656">
    <property type="entry name" value="Acyl_transf_3_dom"/>
</dbReference>
<dbReference type="GO" id="GO:0016746">
    <property type="term" value="F:acyltransferase activity"/>
    <property type="evidence" value="ECO:0007669"/>
    <property type="project" value="UniProtKB-KW"/>
</dbReference>
<feature type="transmembrane region" description="Helical" evidence="1">
    <location>
        <begin position="31"/>
        <end position="51"/>
    </location>
</feature>
<dbReference type="EMBL" id="SHNN01000005">
    <property type="protein sequence ID" value="MCX2983046.1"/>
    <property type="molecule type" value="Genomic_DNA"/>
</dbReference>
<feature type="transmembrane region" description="Helical" evidence="1">
    <location>
        <begin position="352"/>
        <end position="372"/>
    </location>
</feature>
<feature type="transmembrane region" description="Helical" evidence="1">
    <location>
        <begin position="222"/>
        <end position="245"/>
    </location>
</feature>
<feature type="transmembrane region" description="Helical" evidence="1">
    <location>
        <begin position="7"/>
        <end position="25"/>
    </location>
</feature>
<keyword evidence="1" id="KW-1133">Transmembrane helix</keyword>
<evidence type="ECO:0000313" key="5">
    <source>
        <dbReference type="Proteomes" id="UP001143362"/>
    </source>
</evidence>
<evidence type="ECO:0000259" key="2">
    <source>
        <dbReference type="Pfam" id="PF01757"/>
    </source>
</evidence>
<evidence type="ECO:0000313" key="4">
    <source>
        <dbReference type="EMBL" id="MCX2983046.1"/>
    </source>
</evidence>
<feature type="transmembrane region" description="Helical" evidence="1">
    <location>
        <begin position="318"/>
        <end position="337"/>
    </location>
</feature>
<keyword evidence="4" id="KW-0012">Acyltransferase</keyword>
<feature type="domain" description="SGNH" evidence="3">
    <location>
        <begin position="406"/>
        <end position="645"/>
    </location>
</feature>
<dbReference type="Pfam" id="PF19040">
    <property type="entry name" value="SGNH"/>
    <property type="match status" value="1"/>
</dbReference>
<evidence type="ECO:0000259" key="3">
    <source>
        <dbReference type="Pfam" id="PF19040"/>
    </source>
</evidence>
<feature type="transmembrane region" description="Helical" evidence="1">
    <location>
        <begin position="189"/>
        <end position="210"/>
    </location>
</feature>
<dbReference type="PANTHER" id="PTHR23028">
    <property type="entry name" value="ACETYLTRANSFERASE"/>
    <property type="match status" value="1"/>
</dbReference>
<feature type="transmembrane region" description="Helical" evidence="1">
    <location>
        <begin position="72"/>
        <end position="91"/>
    </location>
</feature>
<keyword evidence="4" id="KW-0808">Transferase</keyword>
<organism evidence="4 5">
    <name type="scientific">Candidatus Litorirhabdus singularis</name>
    <dbReference type="NCBI Taxonomy" id="2518993"/>
    <lineage>
        <taxon>Bacteria</taxon>
        <taxon>Pseudomonadati</taxon>
        <taxon>Pseudomonadota</taxon>
        <taxon>Gammaproteobacteria</taxon>
        <taxon>Cellvibrionales</taxon>
        <taxon>Halieaceae</taxon>
        <taxon>Candidatus Litorirhabdus</taxon>
    </lineage>
</organism>
<accession>A0ABT3TLA5</accession>
<dbReference type="InterPro" id="IPR050879">
    <property type="entry name" value="Acyltransferase_3"/>
</dbReference>
<keyword evidence="5" id="KW-1185">Reference proteome</keyword>
<comment type="caution">
    <text evidence="4">The sequence shown here is derived from an EMBL/GenBank/DDBJ whole genome shotgun (WGS) entry which is preliminary data.</text>
</comment>
<sequence length="659" mass="73301">MNYRREIDGLRSVAVLPVIFFHAGITVFSGGYIGVDVFFVISGYLITSIIVSERANNAFTLRNFYERRARRILPALFFVIIVCIPFAWAWMSPSQLQEFAQSLAAVALFSSNILFWSESGYFAPVAELKPLLHTWSLAIEEQYYLFFPLFILATWRLGGKAIFVALLLLSGISLLLSQWASANHPSANFYLLPTRLWELLVGSLIALYLLNKKAVPSQSTGNALYIDQLFSGIGLALILYSIFAFDDQTPFPGFYALVPTLGTALVILFASKGTLTAMVLGSKLPVAIGLISYSAYLWHQPLFAFTRIRSVSEPSPTFMVLIGLLSLGLAAMTWRYVEKPFRDKSRFSRPQIFYAAAIASTALIGLGLWGHLSNGLPTRTNSAGATFAELNLDHRIRPNRGLNKACDFKFTLSDECRTGNPPDILVWGDSFAIHLIQGILSSNSDAAIIQLTKSACAPVIGLAPERDRIHGEAWSEECLKFNDSVSLWIKENTSLRYAVLSSPFERYLENASQLRYAGNVTGSNESILYTHFSATLDFLVSQGIQPVVFAPPPSIGHDKNIGACLFRSAIFNEEMEKCDISAADYHQNMLKVIAFLKKIEKKYRVIWIDDFLCTSEKCRTSIDGQFIYQDAVHLSYEGSALVGSRMNFYELITAPSTSE</sequence>
<dbReference type="RefSeq" id="WP_279247076.1">
    <property type="nucleotide sequence ID" value="NZ_SHNN01000005.1"/>
</dbReference>
<proteinExistence type="predicted"/>
<dbReference type="PANTHER" id="PTHR23028:SF53">
    <property type="entry name" value="ACYL_TRANSF_3 DOMAIN-CONTAINING PROTEIN"/>
    <property type="match status" value="1"/>
</dbReference>